<dbReference type="EMBL" id="BGPR01053102">
    <property type="protein sequence ID" value="GBO29904.1"/>
    <property type="molecule type" value="Genomic_DNA"/>
</dbReference>
<name>A0A4Y2W053_ARAVE</name>
<gene>
    <name evidence="2" type="ORF">AVEN_128743_1</name>
    <name evidence="1" type="ORF">AVEN_36760_1</name>
</gene>
<keyword evidence="3" id="KW-1185">Reference proteome</keyword>
<dbReference type="AlphaFoldDB" id="A0A4Y2W053"/>
<accession>A0A4Y2W053</accession>
<evidence type="ECO:0000313" key="1">
    <source>
        <dbReference type="EMBL" id="GBO29834.1"/>
    </source>
</evidence>
<evidence type="ECO:0000313" key="3">
    <source>
        <dbReference type="Proteomes" id="UP000499080"/>
    </source>
</evidence>
<reference evidence="2 3" key="1">
    <citation type="journal article" date="2019" name="Sci. Rep.">
        <title>Orb-weaving spider Araneus ventricosus genome elucidates the spidroin gene catalogue.</title>
        <authorList>
            <person name="Kono N."/>
            <person name="Nakamura H."/>
            <person name="Ohtoshi R."/>
            <person name="Moran D.A.P."/>
            <person name="Shinohara A."/>
            <person name="Yoshida Y."/>
            <person name="Fujiwara M."/>
            <person name="Mori M."/>
            <person name="Tomita M."/>
            <person name="Arakawa K."/>
        </authorList>
    </citation>
    <scope>NUCLEOTIDE SEQUENCE [LARGE SCALE GENOMIC DNA]</scope>
</reference>
<dbReference type="EMBL" id="BGPR01053024">
    <property type="protein sequence ID" value="GBO29834.1"/>
    <property type="molecule type" value="Genomic_DNA"/>
</dbReference>
<evidence type="ECO:0000313" key="2">
    <source>
        <dbReference type="EMBL" id="GBO29904.1"/>
    </source>
</evidence>
<comment type="caution">
    <text evidence="2">The sequence shown here is derived from an EMBL/GenBank/DDBJ whole genome shotgun (WGS) entry which is preliminary data.</text>
</comment>
<protein>
    <submittedName>
        <fullName evidence="2">Uncharacterized protein</fullName>
    </submittedName>
</protein>
<sequence length="115" mass="12908">MTAGIVRILRKHSFSPNPSERATLTKKVRSADEKSTTLNESGWKCRSDIRTAIVFRLKRRLGRSRIDRVNHLAILPEILKGTSLNCTNAAREGLYIAIFLVHGSSSLNKNGYQNN</sequence>
<organism evidence="2 3">
    <name type="scientific">Araneus ventricosus</name>
    <name type="common">Orbweaver spider</name>
    <name type="synonym">Epeira ventricosa</name>
    <dbReference type="NCBI Taxonomy" id="182803"/>
    <lineage>
        <taxon>Eukaryota</taxon>
        <taxon>Metazoa</taxon>
        <taxon>Ecdysozoa</taxon>
        <taxon>Arthropoda</taxon>
        <taxon>Chelicerata</taxon>
        <taxon>Arachnida</taxon>
        <taxon>Araneae</taxon>
        <taxon>Araneomorphae</taxon>
        <taxon>Entelegynae</taxon>
        <taxon>Araneoidea</taxon>
        <taxon>Araneidae</taxon>
        <taxon>Araneus</taxon>
    </lineage>
</organism>
<proteinExistence type="predicted"/>
<dbReference type="Proteomes" id="UP000499080">
    <property type="component" value="Unassembled WGS sequence"/>
</dbReference>